<dbReference type="Proteomes" id="UP000688947">
    <property type="component" value="Unassembled WGS sequence"/>
</dbReference>
<comment type="caution">
    <text evidence="2">The sequence shown here is derived from an EMBL/GenBank/DDBJ whole genome shotgun (WGS) entry which is preliminary data.</text>
</comment>
<sequence>MEQTSADKDASSLARNEAADSRATGEAVSSDIEWSDTDESPVPSIVDDEDYETHESCEEVEGGVDGLSLFLVDESVAEQSSRLIRDDPCEKKRLKFRCEYA</sequence>
<evidence type="ECO:0000256" key="1">
    <source>
        <dbReference type="SAM" id="MobiDB-lite"/>
    </source>
</evidence>
<dbReference type="AlphaFoldDB" id="A0A8T1TNK9"/>
<feature type="compositionally biased region" description="Basic and acidic residues" evidence="1">
    <location>
        <begin position="1"/>
        <end position="10"/>
    </location>
</feature>
<proteinExistence type="predicted"/>
<gene>
    <name evidence="2" type="ORF">JG687_00018891</name>
</gene>
<name>A0A8T1TNK9_9STRA</name>
<protein>
    <submittedName>
        <fullName evidence="2">Uncharacterized protein</fullName>
    </submittedName>
</protein>
<accession>A0A8T1TNK9</accession>
<evidence type="ECO:0000313" key="2">
    <source>
        <dbReference type="EMBL" id="KAG6942735.1"/>
    </source>
</evidence>
<feature type="region of interest" description="Disordered" evidence="1">
    <location>
        <begin position="1"/>
        <end position="53"/>
    </location>
</feature>
<dbReference type="OrthoDB" id="129020at2759"/>
<dbReference type="EMBL" id="JAENGZ010002836">
    <property type="protein sequence ID" value="KAG6942735.1"/>
    <property type="molecule type" value="Genomic_DNA"/>
</dbReference>
<organism evidence="2 3">
    <name type="scientific">Phytophthora cactorum</name>
    <dbReference type="NCBI Taxonomy" id="29920"/>
    <lineage>
        <taxon>Eukaryota</taxon>
        <taxon>Sar</taxon>
        <taxon>Stramenopiles</taxon>
        <taxon>Oomycota</taxon>
        <taxon>Peronosporomycetes</taxon>
        <taxon>Peronosporales</taxon>
        <taxon>Peronosporaceae</taxon>
        <taxon>Phytophthora</taxon>
    </lineage>
</organism>
<reference evidence="2" key="1">
    <citation type="submission" date="2021-01" db="EMBL/GenBank/DDBJ databases">
        <title>Phytophthora aleatoria, a newly-described species from Pinus radiata is distinct from Phytophthora cactorum isolates based on comparative genomics.</title>
        <authorList>
            <person name="Mcdougal R."/>
            <person name="Panda P."/>
            <person name="Williams N."/>
            <person name="Studholme D.J."/>
        </authorList>
    </citation>
    <scope>NUCLEOTIDE SEQUENCE</scope>
    <source>
        <strain evidence="2">NZFS 3830</strain>
    </source>
</reference>
<evidence type="ECO:0000313" key="3">
    <source>
        <dbReference type="Proteomes" id="UP000688947"/>
    </source>
</evidence>